<gene>
    <name evidence="5" type="ORF">SAMN00768000_1321</name>
</gene>
<dbReference type="PANTHER" id="PTHR45228">
    <property type="entry name" value="CYCLIC DI-GMP PHOSPHODIESTERASE TM_0186-RELATED"/>
    <property type="match status" value="1"/>
</dbReference>
<dbReference type="PROSITE" id="PS51832">
    <property type="entry name" value="HD_GYP"/>
    <property type="match status" value="1"/>
</dbReference>
<dbReference type="InterPro" id="IPR019734">
    <property type="entry name" value="TPR_rpt"/>
</dbReference>
<dbReference type="SUPFAM" id="SSF48452">
    <property type="entry name" value="TPR-like"/>
    <property type="match status" value="1"/>
</dbReference>
<dbReference type="Pfam" id="PF13487">
    <property type="entry name" value="HD_5"/>
    <property type="match status" value="1"/>
</dbReference>
<organism evidence="5 6">
    <name type="scientific">Sulfobacillus thermosulfidooxidans (strain DSM 9293 / VKM B-1269 / AT-1)</name>
    <dbReference type="NCBI Taxonomy" id="929705"/>
    <lineage>
        <taxon>Bacteria</taxon>
        <taxon>Bacillati</taxon>
        <taxon>Bacillota</taxon>
        <taxon>Clostridia</taxon>
        <taxon>Eubacteriales</taxon>
        <taxon>Clostridiales Family XVII. Incertae Sedis</taxon>
        <taxon>Sulfobacillus</taxon>
    </lineage>
</organism>
<dbReference type="EMBL" id="FWWY01000001">
    <property type="protein sequence ID" value="SMC03870.1"/>
    <property type="molecule type" value="Genomic_DNA"/>
</dbReference>
<evidence type="ECO:0000256" key="3">
    <source>
        <dbReference type="PROSITE-ProRule" id="PRU00339"/>
    </source>
</evidence>
<dbReference type="Proteomes" id="UP000192660">
    <property type="component" value="Unassembled WGS sequence"/>
</dbReference>
<dbReference type="SMART" id="SM00028">
    <property type="entry name" value="TPR"/>
    <property type="match status" value="3"/>
</dbReference>
<dbReference type="PROSITE" id="PS50005">
    <property type="entry name" value="TPR"/>
    <property type="match status" value="1"/>
</dbReference>
<feature type="domain" description="HD-GYP" evidence="4">
    <location>
        <begin position="292"/>
        <end position="483"/>
    </location>
</feature>
<proteinExistence type="predicted"/>
<dbReference type="AlphaFoldDB" id="A0A1W1WCV4"/>
<protein>
    <submittedName>
        <fullName evidence="5">Tetratricopeptide repeat-containing protein</fullName>
    </submittedName>
</protein>
<name>A0A1W1WCV4_SULTA</name>
<evidence type="ECO:0000256" key="1">
    <source>
        <dbReference type="ARBA" id="ARBA00022737"/>
    </source>
</evidence>
<keyword evidence="1" id="KW-0677">Repeat</keyword>
<dbReference type="SUPFAM" id="SSF109604">
    <property type="entry name" value="HD-domain/PDEase-like"/>
    <property type="match status" value="1"/>
</dbReference>
<evidence type="ECO:0000313" key="5">
    <source>
        <dbReference type="EMBL" id="SMC03870.1"/>
    </source>
</evidence>
<dbReference type="OrthoDB" id="9804747at2"/>
<keyword evidence="2 3" id="KW-0802">TPR repeat</keyword>
<accession>A0A1W1WCV4</accession>
<reference evidence="6" key="1">
    <citation type="submission" date="2017-04" db="EMBL/GenBank/DDBJ databases">
        <authorList>
            <person name="Varghese N."/>
            <person name="Submissions S."/>
        </authorList>
    </citation>
    <scope>NUCLEOTIDE SEQUENCE [LARGE SCALE GENOMIC DNA]</scope>
    <source>
        <strain evidence="6">DSM 9293</strain>
    </source>
</reference>
<dbReference type="InterPro" id="IPR011990">
    <property type="entry name" value="TPR-like_helical_dom_sf"/>
</dbReference>
<evidence type="ECO:0000256" key="2">
    <source>
        <dbReference type="ARBA" id="ARBA00022803"/>
    </source>
</evidence>
<dbReference type="Pfam" id="PF07719">
    <property type="entry name" value="TPR_2"/>
    <property type="match status" value="1"/>
</dbReference>
<keyword evidence="6" id="KW-1185">Reference proteome</keyword>
<dbReference type="InterPro" id="IPR052020">
    <property type="entry name" value="Cyclic_di-GMP/3'3'-cGAMP_PDE"/>
</dbReference>
<dbReference type="InterPro" id="IPR037522">
    <property type="entry name" value="HD_GYP_dom"/>
</dbReference>
<dbReference type="RefSeq" id="WP_084661078.1">
    <property type="nucleotide sequence ID" value="NZ_FWWY01000001.1"/>
</dbReference>
<dbReference type="Gene3D" id="1.25.40.10">
    <property type="entry name" value="Tetratricopeptide repeat domain"/>
    <property type="match status" value="2"/>
</dbReference>
<feature type="repeat" description="TPR" evidence="3">
    <location>
        <begin position="40"/>
        <end position="73"/>
    </location>
</feature>
<sequence>MTADEALARGEQWFAHGWMDAASEFWQQVVAMDSGAVQQAVAWDNLGKVAARRGRWEDAADAFQRALAILPSGYPEGRLRIAMHQALIWTQTGQTDLAYRQLWRLTHEATTVSPRLRTLLGLNLAAVQIDYDYYSQAIATLNSVAQHWRPDDQDRYGYFWHTNLGVCHVALRQWDDANRHLEAALACAPSTDRQGPVWVERALAAFYRGDVLASIADAQRALQIMWDHWLTLEPAELARLSVVFARTADTLGESMLARRFEDVAHTLYGQLGRWQAWRRVHSVEFVPREVVLPSDHTALVADLRRAVQWIETLFALDIVWPQASYIAEVRNHAAQALAEHEQWSADQRGALATACRLADFGLTAIDPLARDNPHRSPAAWQQYRQHPWLSCQLLAPLGLNQDVLDTIAYHHEQPDGKGFPTGRTATDIPAAAAIYAVADVYAQGTLVTGHTPTWERIQSLAGTQLDSHWVSVLERIFASFANP</sequence>
<dbReference type="InterPro" id="IPR013105">
    <property type="entry name" value="TPR_2"/>
</dbReference>
<dbReference type="Gene3D" id="1.10.3210.10">
    <property type="entry name" value="Hypothetical protein af1432"/>
    <property type="match status" value="1"/>
</dbReference>
<evidence type="ECO:0000259" key="4">
    <source>
        <dbReference type="PROSITE" id="PS51832"/>
    </source>
</evidence>
<evidence type="ECO:0000313" key="6">
    <source>
        <dbReference type="Proteomes" id="UP000192660"/>
    </source>
</evidence>